<accession>A0A261TMV6</accession>
<organism evidence="2 3">
    <name type="scientific">Bordetella genomosp. 4</name>
    <dbReference type="NCBI Taxonomy" id="463044"/>
    <lineage>
        <taxon>Bacteria</taxon>
        <taxon>Pseudomonadati</taxon>
        <taxon>Pseudomonadota</taxon>
        <taxon>Betaproteobacteria</taxon>
        <taxon>Burkholderiales</taxon>
        <taxon>Alcaligenaceae</taxon>
        <taxon>Bordetella</taxon>
    </lineage>
</organism>
<protein>
    <recommendedName>
        <fullName evidence="4">WG repeat-containing protein</fullName>
    </recommendedName>
</protein>
<dbReference type="Proteomes" id="UP000216885">
    <property type="component" value="Unassembled WGS sequence"/>
</dbReference>
<evidence type="ECO:0008006" key="4">
    <source>
        <dbReference type="Google" id="ProtNLM"/>
    </source>
</evidence>
<proteinExistence type="predicted"/>
<feature type="chain" id="PRO_5012672702" description="WG repeat-containing protein" evidence="1">
    <location>
        <begin position="26"/>
        <end position="139"/>
    </location>
</feature>
<evidence type="ECO:0000313" key="2">
    <source>
        <dbReference type="EMBL" id="OZI50994.1"/>
    </source>
</evidence>
<keyword evidence="3" id="KW-1185">Reference proteome</keyword>
<dbReference type="RefSeq" id="WP_094839287.1">
    <property type="nucleotide sequence ID" value="NZ_NEVQ01000022.1"/>
</dbReference>
<dbReference type="InterPro" id="IPR032774">
    <property type="entry name" value="WG_beta_rep"/>
</dbReference>
<name>A0A261TMV6_9BORD</name>
<evidence type="ECO:0000256" key="1">
    <source>
        <dbReference type="SAM" id="SignalP"/>
    </source>
</evidence>
<comment type="caution">
    <text evidence="2">The sequence shown here is derived from an EMBL/GenBank/DDBJ whole genome shotgun (WGS) entry which is preliminary data.</text>
</comment>
<dbReference type="AlphaFoldDB" id="A0A261TMV6"/>
<sequence>MTRNIQYAGVFSLLMAAILPAMSQAQEFDRYGHALIQDKQGWVYVDRDQRPVLRPYIFDNGPDYYEEGLARFVDNGKMGFHDEALHVVIPAVYDFVFPFENGTAQAGTNCTFHRAAEHSSVSCQQWKTVRNPMRRAGAR</sequence>
<dbReference type="Pfam" id="PF14903">
    <property type="entry name" value="WG_beta_rep"/>
    <property type="match status" value="2"/>
</dbReference>
<gene>
    <name evidence="2" type="ORF">CAL20_22470</name>
</gene>
<keyword evidence="1" id="KW-0732">Signal</keyword>
<feature type="signal peptide" evidence="1">
    <location>
        <begin position="1"/>
        <end position="25"/>
    </location>
</feature>
<reference evidence="2 3" key="1">
    <citation type="submission" date="2017-05" db="EMBL/GenBank/DDBJ databases">
        <title>Complete and WGS of Bordetella genogroups.</title>
        <authorList>
            <person name="Spilker T."/>
            <person name="LiPuma J."/>
        </authorList>
    </citation>
    <scope>NUCLEOTIDE SEQUENCE [LARGE SCALE GENOMIC DNA]</scope>
    <source>
        <strain evidence="2 3">AU9919</strain>
    </source>
</reference>
<dbReference type="EMBL" id="NEVQ01000022">
    <property type="protein sequence ID" value="OZI50994.1"/>
    <property type="molecule type" value="Genomic_DNA"/>
</dbReference>
<evidence type="ECO:0000313" key="3">
    <source>
        <dbReference type="Proteomes" id="UP000216885"/>
    </source>
</evidence>